<dbReference type="Proteomes" id="UP000644115">
    <property type="component" value="Unassembled WGS sequence"/>
</dbReference>
<evidence type="ECO:0000256" key="1">
    <source>
        <dbReference type="SAM" id="MobiDB-lite"/>
    </source>
</evidence>
<feature type="compositionally biased region" description="Low complexity" evidence="1">
    <location>
        <begin position="154"/>
        <end position="167"/>
    </location>
</feature>
<dbReference type="AlphaFoldDB" id="A0A923NCF3"/>
<dbReference type="EMBL" id="JACRWC010000020">
    <property type="protein sequence ID" value="MBC5998606.1"/>
    <property type="molecule type" value="Genomic_DNA"/>
</dbReference>
<comment type="caution">
    <text evidence="2">The sequence shown here is derived from an EMBL/GenBank/DDBJ whole genome shotgun (WGS) entry which is preliminary data.</text>
</comment>
<reference evidence="2" key="1">
    <citation type="submission" date="2020-08" db="EMBL/GenBank/DDBJ databases">
        <authorList>
            <person name="Liu C."/>
            <person name="Sun Q."/>
        </authorList>
    </citation>
    <scope>NUCLEOTIDE SEQUENCE</scope>
    <source>
        <strain evidence="2">BX16</strain>
    </source>
</reference>
<sequence length="175" mass="19781">MSYGNVPEGFVPNGSADSFDDREFGWDDEIEKDGPDYITLPEGDYDFEVVDFERARHEGSEKLPPCNKAIVHIRIKGKDASGHEGVTIIRHQLFLHTKVEGMLCAFFTGIGQRKKGEKLKMNWAMVPGSRGRCKVGTREYNGKTYNEIKKFYEPASSQPAPQPQQAQMSFEQGKF</sequence>
<organism evidence="2 3">
    <name type="scientific">Lentihominibacter faecis</name>
    <dbReference type="NCBI Taxonomy" id="2764712"/>
    <lineage>
        <taxon>Bacteria</taxon>
        <taxon>Bacillati</taxon>
        <taxon>Bacillota</taxon>
        <taxon>Clostridia</taxon>
        <taxon>Peptostreptococcales</taxon>
        <taxon>Anaerovoracaceae</taxon>
        <taxon>Lentihominibacter</taxon>
    </lineage>
</organism>
<accession>A0A923NCF3</accession>
<feature type="region of interest" description="Disordered" evidence="1">
    <location>
        <begin position="154"/>
        <end position="175"/>
    </location>
</feature>
<evidence type="ECO:0000313" key="2">
    <source>
        <dbReference type="EMBL" id="MBC5998606.1"/>
    </source>
</evidence>
<keyword evidence="3" id="KW-1185">Reference proteome</keyword>
<gene>
    <name evidence="2" type="ORF">H8876_01030</name>
</gene>
<proteinExistence type="predicted"/>
<protein>
    <submittedName>
        <fullName evidence="2">DUF669 domain-containing protein</fullName>
    </submittedName>
</protein>
<evidence type="ECO:0000313" key="3">
    <source>
        <dbReference type="Proteomes" id="UP000644115"/>
    </source>
</evidence>
<name>A0A923NCF3_9FIRM</name>
<dbReference type="RefSeq" id="WP_249286169.1">
    <property type="nucleotide sequence ID" value="NZ_JACRWC010000020.1"/>
</dbReference>
<feature type="region of interest" description="Disordered" evidence="1">
    <location>
        <begin position="1"/>
        <end position="22"/>
    </location>
</feature>